<comment type="caution">
    <text evidence="1">The sequence shown here is derived from an EMBL/GenBank/DDBJ whole genome shotgun (WGS) entry which is preliminary data.</text>
</comment>
<accession>A0A7Y7XFL8</accession>
<gene>
    <name evidence="1" type="ORF">HX882_23105</name>
</gene>
<organism evidence="1 2">
    <name type="scientific">Pseudomonas gingeri</name>
    <dbReference type="NCBI Taxonomy" id="117681"/>
    <lineage>
        <taxon>Bacteria</taxon>
        <taxon>Pseudomonadati</taxon>
        <taxon>Pseudomonadota</taxon>
        <taxon>Gammaproteobacteria</taxon>
        <taxon>Pseudomonadales</taxon>
        <taxon>Pseudomonadaceae</taxon>
        <taxon>Pseudomonas</taxon>
    </lineage>
</organism>
<sequence>MARQFGTRVTLTVMEQRLQEAPIPPRPSSLLSEAADNEFTLRPMRALKGLKATPVAPPVATWDSNDTDARLIRDWLSELQMLKGVPFNYLVPDMAMLPDESLRFFQVDKGWLAALLDGAFSIGSTTVDSLAAQQACLALRTAAEGAVQSCEMRQALHAEAVPDAQCRPVATTGTLSGFVLRTNLLNAWPGLEVQGFADTAVLSIVRMELLAPGLMLCLFNDRLTRVRFTLPAEASHFGVRDAANGGFDKALRTLGNDPGIPTELNTVVTRRSNARRVIPLARLAASMGDTLHTPLDAAGFALQMVEGADAVDFTWSLP</sequence>
<dbReference type="EMBL" id="JACAQB010000017">
    <property type="protein sequence ID" value="NWB98784.1"/>
    <property type="molecule type" value="Genomic_DNA"/>
</dbReference>
<evidence type="ECO:0000313" key="1">
    <source>
        <dbReference type="EMBL" id="NWB98784.1"/>
    </source>
</evidence>
<reference evidence="1 2" key="1">
    <citation type="submission" date="2020-04" db="EMBL/GenBank/DDBJ databases">
        <title>Molecular characterization of pseudomonads from Agaricus bisporus reveal novel blotch 2 pathogens in Western Europe.</title>
        <authorList>
            <person name="Taparia T."/>
            <person name="Krijger M."/>
            <person name="Haynes E."/>
            <person name="Elpinstone J.G."/>
            <person name="Noble R."/>
            <person name="Van Der Wolf J."/>
        </authorList>
    </citation>
    <scope>NUCLEOTIDE SEQUENCE [LARGE SCALE GENOMIC DNA]</scope>
    <source>
        <strain evidence="1 2">H7001</strain>
    </source>
</reference>
<dbReference type="Proteomes" id="UP000539985">
    <property type="component" value="Unassembled WGS sequence"/>
</dbReference>
<name>A0A7Y7XFL8_9PSED</name>
<dbReference type="RefSeq" id="WP_177104525.1">
    <property type="nucleotide sequence ID" value="NZ_JACAQB010000017.1"/>
</dbReference>
<protein>
    <submittedName>
        <fullName evidence="1">Uncharacterized protein</fullName>
    </submittedName>
</protein>
<dbReference type="AlphaFoldDB" id="A0A7Y7XFL8"/>
<evidence type="ECO:0000313" key="2">
    <source>
        <dbReference type="Proteomes" id="UP000539985"/>
    </source>
</evidence>
<proteinExistence type="predicted"/>